<evidence type="ECO:0000256" key="3">
    <source>
        <dbReference type="ARBA" id="ARBA00012572"/>
    </source>
</evidence>
<evidence type="ECO:0000256" key="5">
    <source>
        <dbReference type="ARBA" id="ARBA00022605"/>
    </source>
</evidence>
<accession>A0ABR9AHV8</accession>
<comment type="catalytic activity">
    <reaction evidence="1 9">
        <text>N-(5-phospho-beta-D-ribosyl)anthranilate = 1-(2-carboxyphenylamino)-1-deoxy-D-ribulose 5-phosphate</text>
        <dbReference type="Rhea" id="RHEA:21540"/>
        <dbReference type="ChEBI" id="CHEBI:18277"/>
        <dbReference type="ChEBI" id="CHEBI:58613"/>
        <dbReference type="EC" id="5.3.1.24"/>
    </reaction>
</comment>
<keyword evidence="6 9" id="KW-0822">Tryptophan biosynthesis</keyword>
<dbReference type="CDD" id="cd00405">
    <property type="entry name" value="PRAI"/>
    <property type="match status" value="1"/>
</dbReference>
<dbReference type="PANTHER" id="PTHR42894">
    <property type="entry name" value="N-(5'-PHOSPHORIBOSYL)ANTHRANILATE ISOMERASE"/>
    <property type="match status" value="1"/>
</dbReference>
<evidence type="ECO:0000313" key="11">
    <source>
        <dbReference type="EMBL" id="MBD8487428.1"/>
    </source>
</evidence>
<evidence type="ECO:0000256" key="1">
    <source>
        <dbReference type="ARBA" id="ARBA00001164"/>
    </source>
</evidence>
<evidence type="ECO:0000256" key="2">
    <source>
        <dbReference type="ARBA" id="ARBA00004664"/>
    </source>
</evidence>
<gene>
    <name evidence="9" type="primary">trpF</name>
    <name evidence="11" type="ORF">IFO69_01585</name>
</gene>
<evidence type="ECO:0000256" key="9">
    <source>
        <dbReference type="HAMAP-Rule" id="MF_00135"/>
    </source>
</evidence>
<comment type="similarity">
    <text evidence="9">Belongs to the TrpF family.</text>
</comment>
<keyword evidence="8 9" id="KW-0413">Isomerase</keyword>
<dbReference type="RefSeq" id="WP_192007311.1">
    <property type="nucleotide sequence ID" value="NZ_JACYTQ010000001.1"/>
</dbReference>
<dbReference type="InterPro" id="IPR044643">
    <property type="entry name" value="TrpF_fam"/>
</dbReference>
<protein>
    <recommendedName>
        <fullName evidence="4 9">N-(5'-phosphoribosyl)anthranilate isomerase</fullName>
        <shortName evidence="9">PRAI</shortName>
        <ecNumber evidence="3 9">5.3.1.24</ecNumber>
    </recommendedName>
</protein>
<keyword evidence="7 9" id="KW-0057">Aromatic amino acid biosynthesis</keyword>
<proteinExistence type="inferred from homology"/>
<dbReference type="Proteomes" id="UP000647133">
    <property type="component" value="Unassembled WGS sequence"/>
</dbReference>
<comment type="caution">
    <text evidence="11">The sequence shown here is derived from an EMBL/GenBank/DDBJ whole genome shotgun (WGS) entry which is preliminary data.</text>
</comment>
<evidence type="ECO:0000313" key="12">
    <source>
        <dbReference type="Proteomes" id="UP000647133"/>
    </source>
</evidence>
<evidence type="ECO:0000256" key="4">
    <source>
        <dbReference type="ARBA" id="ARBA00022272"/>
    </source>
</evidence>
<dbReference type="EC" id="5.3.1.24" evidence="3 9"/>
<dbReference type="InterPro" id="IPR001240">
    <property type="entry name" value="PRAI_dom"/>
</dbReference>
<dbReference type="EMBL" id="JACYTQ010000001">
    <property type="protein sequence ID" value="MBD8487428.1"/>
    <property type="molecule type" value="Genomic_DNA"/>
</dbReference>
<dbReference type="HAMAP" id="MF_00135">
    <property type="entry name" value="PRAI"/>
    <property type="match status" value="1"/>
</dbReference>
<sequence length="209" mass="23846">MLIKVCGMRDPENVKELVEEVVPDLMGMIFYPKSSRYVKEENQMISQSKVKKVGVFVNTNIETILEMEATYGLSYIQLHGDEEFGFVKTLSERSQAGIIKVFRVEAGIEWEALQPYQPYVKYFLFDTQTKKFGGSGKKFDWSVLEEYPLEKPFLLSGGIDDKSALSLLELQKKVPKMAGVDINSKFEIEPALKDIIKIKTFVTELRSGH</sequence>
<comment type="pathway">
    <text evidence="2 9">Amino-acid biosynthesis; L-tryptophan biosynthesis; L-tryptophan from chorismate: step 3/5.</text>
</comment>
<dbReference type="InterPro" id="IPR011060">
    <property type="entry name" value="RibuloseP-bd_barrel"/>
</dbReference>
<evidence type="ECO:0000256" key="6">
    <source>
        <dbReference type="ARBA" id="ARBA00022822"/>
    </source>
</evidence>
<keyword evidence="12" id="KW-1185">Reference proteome</keyword>
<feature type="domain" description="N-(5'phosphoribosyl) anthranilate isomerase (PRAI)" evidence="10">
    <location>
        <begin position="4"/>
        <end position="203"/>
    </location>
</feature>
<name>A0ABR9AHV8_9BACT</name>
<dbReference type="GO" id="GO:0016853">
    <property type="term" value="F:isomerase activity"/>
    <property type="evidence" value="ECO:0007669"/>
    <property type="project" value="UniProtKB-KW"/>
</dbReference>
<evidence type="ECO:0000259" key="10">
    <source>
        <dbReference type="Pfam" id="PF00697"/>
    </source>
</evidence>
<organism evidence="11 12">
    <name type="scientific">Echinicola arenosa</name>
    <dbReference type="NCBI Taxonomy" id="2774144"/>
    <lineage>
        <taxon>Bacteria</taxon>
        <taxon>Pseudomonadati</taxon>
        <taxon>Bacteroidota</taxon>
        <taxon>Cytophagia</taxon>
        <taxon>Cytophagales</taxon>
        <taxon>Cyclobacteriaceae</taxon>
        <taxon>Echinicola</taxon>
    </lineage>
</organism>
<reference evidence="11 12" key="1">
    <citation type="submission" date="2020-09" db="EMBL/GenBank/DDBJ databases">
        <title>Echinicola sp. CAU 1574 isolated from sand of Sido Beach.</title>
        <authorList>
            <person name="Kim W."/>
        </authorList>
    </citation>
    <scope>NUCLEOTIDE SEQUENCE [LARGE SCALE GENOMIC DNA]</scope>
    <source>
        <strain evidence="11 12">CAU 1574</strain>
    </source>
</reference>
<dbReference type="SUPFAM" id="SSF51366">
    <property type="entry name" value="Ribulose-phoshate binding barrel"/>
    <property type="match status" value="1"/>
</dbReference>
<evidence type="ECO:0000256" key="8">
    <source>
        <dbReference type="ARBA" id="ARBA00023235"/>
    </source>
</evidence>
<dbReference type="Pfam" id="PF00697">
    <property type="entry name" value="PRAI"/>
    <property type="match status" value="1"/>
</dbReference>
<dbReference type="InterPro" id="IPR013785">
    <property type="entry name" value="Aldolase_TIM"/>
</dbReference>
<dbReference type="Gene3D" id="3.20.20.70">
    <property type="entry name" value="Aldolase class I"/>
    <property type="match status" value="1"/>
</dbReference>
<evidence type="ECO:0000256" key="7">
    <source>
        <dbReference type="ARBA" id="ARBA00023141"/>
    </source>
</evidence>
<keyword evidence="5 9" id="KW-0028">Amino-acid biosynthesis</keyword>
<dbReference type="PANTHER" id="PTHR42894:SF1">
    <property type="entry name" value="N-(5'-PHOSPHORIBOSYL)ANTHRANILATE ISOMERASE"/>
    <property type="match status" value="1"/>
</dbReference>